<accession>A0A1D1VMI9</accession>
<evidence type="ECO:0000256" key="3">
    <source>
        <dbReference type="ARBA" id="ARBA00022989"/>
    </source>
</evidence>
<dbReference type="STRING" id="947166.A0A1D1VMI9"/>
<sequence length="305" mass="33786">MGGQQSVLLSGARVMLSWPAWTRLCVAAFKLNVITVYIGQNPLYGYLSTGPAYMTALQEAKLLYPEVYRNVTLHTVYYPGGLISCADGAVQTVLTAGSITEYLSRMTGFSVIYTGSCSTETMVLGDFARERNVPVFSSTAGDTRITNKQRYPTTVTGAGTDHTSMPEGFFALLDLFEWRTVTTLCDALTQYPGLNAFHALACANLRLIQSKQRTKYNFYDTDFDSGLTSDYRPFLSRAKTDSRVIVLITHPRIMREMMLTAHALEMTNGEYVFLAGTITRVPTRGPITWKFGDGRDEVLFLDVGA</sequence>
<proteinExistence type="predicted"/>
<keyword evidence="4" id="KW-0472">Membrane</keyword>
<evidence type="ECO:0000313" key="6">
    <source>
        <dbReference type="EMBL" id="GAV02832.1"/>
    </source>
</evidence>
<dbReference type="Pfam" id="PF01094">
    <property type="entry name" value="ANF_receptor"/>
    <property type="match status" value="1"/>
</dbReference>
<dbReference type="InterPro" id="IPR001828">
    <property type="entry name" value="ANF_lig-bd_rcpt"/>
</dbReference>
<dbReference type="GO" id="GO:0016020">
    <property type="term" value="C:membrane"/>
    <property type="evidence" value="ECO:0007669"/>
    <property type="project" value="UniProtKB-SubCell"/>
</dbReference>
<evidence type="ECO:0000259" key="5">
    <source>
        <dbReference type="Pfam" id="PF01094"/>
    </source>
</evidence>
<evidence type="ECO:0000313" key="7">
    <source>
        <dbReference type="Proteomes" id="UP000186922"/>
    </source>
</evidence>
<dbReference type="EMBL" id="BDGG01000008">
    <property type="protein sequence ID" value="GAV02832.1"/>
    <property type="molecule type" value="Genomic_DNA"/>
</dbReference>
<gene>
    <name evidence="6" type="primary">RvY_13348</name>
    <name evidence="6" type="synonym">RvY_13348.2</name>
    <name evidence="6" type="ORF">RvY_13348-2</name>
</gene>
<evidence type="ECO:0000256" key="1">
    <source>
        <dbReference type="ARBA" id="ARBA00004370"/>
    </source>
</evidence>
<evidence type="ECO:0000256" key="2">
    <source>
        <dbReference type="ARBA" id="ARBA00022692"/>
    </source>
</evidence>
<comment type="caution">
    <text evidence="6">The sequence shown here is derived from an EMBL/GenBank/DDBJ whole genome shotgun (WGS) entry which is preliminary data.</text>
</comment>
<organism evidence="6 7">
    <name type="scientific">Ramazzottius varieornatus</name>
    <name type="common">Water bear</name>
    <name type="synonym">Tardigrade</name>
    <dbReference type="NCBI Taxonomy" id="947166"/>
    <lineage>
        <taxon>Eukaryota</taxon>
        <taxon>Metazoa</taxon>
        <taxon>Ecdysozoa</taxon>
        <taxon>Tardigrada</taxon>
        <taxon>Eutardigrada</taxon>
        <taxon>Parachela</taxon>
        <taxon>Hypsibioidea</taxon>
        <taxon>Ramazzottiidae</taxon>
        <taxon>Ramazzottius</taxon>
    </lineage>
</organism>
<protein>
    <recommendedName>
        <fullName evidence="5">Receptor ligand binding region domain-containing protein</fullName>
    </recommendedName>
</protein>
<dbReference type="SUPFAM" id="SSF53822">
    <property type="entry name" value="Periplasmic binding protein-like I"/>
    <property type="match status" value="1"/>
</dbReference>
<keyword evidence="2" id="KW-0812">Transmembrane</keyword>
<keyword evidence="7" id="KW-1185">Reference proteome</keyword>
<dbReference type="Gene3D" id="3.40.50.2300">
    <property type="match status" value="1"/>
</dbReference>
<dbReference type="Proteomes" id="UP000186922">
    <property type="component" value="Unassembled WGS sequence"/>
</dbReference>
<reference evidence="6 7" key="1">
    <citation type="journal article" date="2016" name="Nat. Commun.">
        <title>Extremotolerant tardigrade genome and improved radiotolerance of human cultured cells by tardigrade-unique protein.</title>
        <authorList>
            <person name="Hashimoto T."/>
            <person name="Horikawa D.D."/>
            <person name="Saito Y."/>
            <person name="Kuwahara H."/>
            <person name="Kozuka-Hata H."/>
            <person name="Shin-I T."/>
            <person name="Minakuchi Y."/>
            <person name="Ohishi K."/>
            <person name="Motoyama A."/>
            <person name="Aizu T."/>
            <person name="Enomoto A."/>
            <person name="Kondo K."/>
            <person name="Tanaka S."/>
            <person name="Hara Y."/>
            <person name="Koshikawa S."/>
            <person name="Sagara H."/>
            <person name="Miura T."/>
            <person name="Yokobori S."/>
            <person name="Miyagawa K."/>
            <person name="Suzuki Y."/>
            <person name="Kubo T."/>
            <person name="Oyama M."/>
            <person name="Kohara Y."/>
            <person name="Fujiyama A."/>
            <person name="Arakawa K."/>
            <person name="Katayama T."/>
            <person name="Toyoda A."/>
            <person name="Kunieda T."/>
        </authorList>
    </citation>
    <scope>NUCLEOTIDE SEQUENCE [LARGE SCALE GENOMIC DNA]</scope>
    <source>
        <strain evidence="6 7">YOKOZUNA-1</strain>
    </source>
</reference>
<feature type="domain" description="Receptor ligand binding region" evidence="5">
    <location>
        <begin position="106"/>
        <end position="275"/>
    </location>
</feature>
<dbReference type="OrthoDB" id="1890790at2759"/>
<dbReference type="InterPro" id="IPR028082">
    <property type="entry name" value="Peripla_BP_I"/>
</dbReference>
<evidence type="ECO:0000256" key="4">
    <source>
        <dbReference type="ARBA" id="ARBA00023136"/>
    </source>
</evidence>
<comment type="subcellular location">
    <subcellularLocation>
        <location evidence="1">Membrane</location>
    </subcellularLocation>
</comment>
<keyword evidence="3" id="KW-1133">Transmembrane helix</keyword>
<name>A0A1D1VMI9_RAMVA</name>
<dbReference type="AlphaFoldDB" id="A0A1D1VMI9"/>